<comment type="caution">
    <text evidence="2">The sequence shown here is derived from an EMBL/GenBank/DDBJ whole genome shotgun (WGS) entry which is preliminary data.</text>
</comment>
<sequence length="133" mass="14446">MTTPQPTRNLHAPLRRVLPEKQSSGVQNVGEIKRKEFSSKKSGKDHRWTSLLVCLSDKNKTGRKLDGYALGKPGIIDTYQFHPCILKKGKGPRLSSDFALISSIASPEVPGFFSYGSSQICGSGEAPISTVKA</sequence>
<proteinExistence type="predicted"/>
<dbReference type="EMBL" id="CAJEWN010000030">
    <property type="protein sequence ID" value="CAD2142843.1"/>
    <property type="molecule type" value="Genomic_DNA"/>
</dbReference>
<gene>
    <name evidence="2" type="ORF">MENT_LOCUS7372</name>
</gene>
<dbReference type="Proteomes" id="UP000580250">
    <property type="component" value="Unassembled WGS sequence"/>
</dbReference>
<evidence type="ECO:0000256" key="1">
    <source>
        <dbReference type="SAM" id="MobiDB-lite"/>
    </source>
</evidence>
<protein>
    <submittedName>
        <fullName evidence="2">Uncharacterized protein</fullName>
    </submittedName>
</protein>
<organism evidence="2 3">
    <name type="scientific">Meloidogyne enterolobii</name>
    <name type="common">Root-knot nematode worm</name>
    <name type="synonym">Meloidogyne mayaguensis</name>
    <dbReference type="NCBI Taxonomy" id="390850"/>
    <lineage>
        <taxon>Eukaryota</taxon>
        <taxon>Metazoa</taxon>
        <taxon>Ecdysozoa</taxon>
        <taxon>Nematoda</taxon>
        <taxon>Chromadorea</taxon>
        <taxon>Rhabditida</taxon>
        <taxon>Tylenchina</taxon>
        <taxon>Tylenchomorpha</taxon>
        <taxon>Tylenchoidea</taxon>
        <taxon>Meloidogynidae</taxon>
        <taxon>Meloidogyninae</taxon>
        <taxon>Meloidogyne</taxon>
    </lineage>
</organism>
<dbReference type="AlphaFoldDB" id="A0A6V7U1Z0"/>
<feature type="region of interest" description="Disordered" evidence="1">
    <location>
        <begin position="1"/>
        <end position="29"/>
    </location>
</feature>
<reference evidence="2 3" key="1">
    <citation type="submission" date="2020-08" db="EMBL/GenBank/DDBJ databases">
        <authorList>
            <person name="Koutsovoulos G."/>
            <person name="Danchin GJ E."/>
        </authorList>
    </citation>
    <scope>NUCLEOTIDE SEQUENCE [LARGE SCALE GENOMIC DNA]</scope>
</reference>
<evidence type="ECO:0000313" key="3">
    <source>
        <dbReference type="Proteomes" id="UP000580250"/>
    </source>
</evidence>
<accession>A0A6V7U1Z0</accession>
<name>A0A6V7U1Z0_MELEN</name>
<evidence type="ECO:0000313" key="2">
    <source>
        <dbReference type="EMBL" id="CAD2142843.1"/>
    </source>
</evidence>